<name>A0ABR2YW68_9CHLO</name>
<evidence type="ECO:0000313" key="4">
    <source>
        <dbReference type="Proteomes" id="UP001491310"/>
    </source>
</evidence>
<evidence type="ECO:0000313" key="3">
    <source>
        <dbReference type="EMBL" id="KAK9916134.1"/>
    </source>
</evidence>
<gene>
    <name evidence="3" type="ORF">WJX75_009035</name>
</gene>
<dbReference type="EMBL" id="JALJOT010000004">
    <property type="protein sequence ID" value="KAK9916134.1"/>
    <property type="molecule type" value="Genomic_DNA"/>
</dbReference>
<keyword evidence="1" id="KW-0175">Coiled coil</keyword>
<sequence length="245" mass="27883">MIEGVGAAGILDLKAALYKEQQEAQLAKEDPIAAAARKSRRTAGIDLSEHARKNAGVEERDCHDKEQIKTPAARLAESYSALERKAKLYDKLASGQHDDEDDLYNVDFVRKGTLDDERREMGPDVSRDTASHAAIDTAATATRRGGMTSADMEMEQQRRQWEDDEWNELELRKQQEARKDDKIEALERIEEETQELRERLSRRKEQKEVQARQQRERLKATFLKKQVAERIKAAAAKLKPGAQGQ</sequence>
<evidence type="ECO:0000256" key="1">
    <source>
        <dbReference type="ARBA" id="ARBA00023054"/>
    </source>
</evidence>
<proteinExistence type="predicted"/>
<protein>
    <submittedName>
        <fullName evidence="3">Uncharacterized protein</fullName>
    </submittedName>
</protein>
<comment type="caution">
    <text evidence="3">The sequence shown here is derived from an EMBL/GenBank/DDBJ whole genome shotgun (WGS) entry which is preliminary data.</text>
</comment>
<accession>A0ABR2YW68</accession>
<keyword evidence="4" id="KW-1185">Reference proteome</keyword>
<organism evidence="3 4">
    <name type="scientific">Coccomyxa subellipsoidea</name>
    <dbReference type="NCBI Taxonomy" id="248742"/>
    <lineage>
        <taxon>Eukaryota</taxon>
        <taxon>Viridiplantae</taxon>
        <taxon>Chlorophyta</taxon>
        <taxon>core chlorophytes</taxon>
        <taxon>Trebouxiophyceae</taxon>
        <taxon>Trebouxiophyceae incertae sedis</taxon>
        <taxon>Coccomyxaceae</taxon>
        <taxon>Coccomyxa</taxon>
    </lineage>
</organism>
<feature type="compositionally biased region" description="Basic and acidic residues" evidence="2">
    <location>
        <begin position="47"/>
        <end position="67"/>
    </location>
</feature>
<dbReference type="Proteomes" id="UP001491310">
    <property type="component" value="Unassembled WGS sequence"/>
</dbReference>
<feature type="region of interest" description="Disordered" evidence="2">
    <location>
        <begin position="194"/>
        <end position="214"/>
    </location>
</feature>
<evidence type="ECO:0000256" key="2">
    <source>
        <dbReference type="SAM" id="MobiDB-lite"/>
    </source>
</evidence>
<feature type="region of interest" description="Disordered" evidence="2">
    <location>
        <begin position="37"/>
        <end position="67"/>
    </location>
</feature>
<dbReference type="PANTHER" id="PTHR15885:SF1">
    <property type="entry name" value="COILED-COIL DOMAIN-CONTAINING PROTEIN 174"/>
    <property type="match status" value="1"/>
</dbReference>
<dbReference type="InterPro" id="IPR025066">
    <property type="entry name" value="CCDC174-like"/>
</dbReference>
<dbReference type="PANTHER" id="PTHR15885">
    <property type="entry name" value="COILED-COIL DOMAIN-CONTAINING PROTEIN 174"/>
    <property type="match status" value="1"/>
</dbReference>
<reference evidence="3 4" key="1">
    <citation type="journal article" date="2024" name="Nat. Commun.">
        <title>Phylogenomics reveals the evolutionary origins of lichenization in chlorophyte algae.</title>
        <authorList>
            <person name="Puginier C."/>
            <person name="Libourel C."/>
            <person name="Otte J."/>
            <person name="Skaloud P."/>
            <person name="Haon M."/>
            <person name="Grisel S."/>
            <person name="Petersen M."/>
            <person name="Berrin J.G."/>
            <person name="Delaux P.M."/>
            <person name="Dal Grande F."/>
            <person name="Keller J."/>
        </authorList>
    </citation>
    <scope>NUCLEOTIDE SEQUENCE [LARGE SCALE GENOMIC DNA]</scope>
    <source>
        <strain evidence="3 4">SAG 216-7</strain>
    </source>
</reference>